<keyword evidence="3" id="KW-1003">Cell membrane</keyword>
<gene>
    <name evidence="9" type="ORF">CP967_02975</name>
</gene>
<keyword evidence="6 7" id="KW-0472">Membrane</keyword>
<feature type="transmembrane region" description="Helical" evidence="7">
    <location>
        <begin position="287"/>
        <end position="313"/>
    </location>
</feature>
<dbReference type="EMBL" id="CP023702">
    <property type="protein sequence ID" value="QEU71061.1"/>
    <property type="molecule type" value="Genomic_DNA"/>
</dbReference>
<accession>A0A5J6F496</accession>
<keyword evidence="5 7" id="KW-1133">Transmembrane helix</keyword>
<evidence type="ECO:0000256" key="4">
    <source>
        <dbReference type="ARBA" id="ARBA00022692"/>
    </source>
</evidence>
<keyword evidence="4 7" id="KW-0812">Transmembrane</keyword>
<comment type="subcellular location">
    <subcellularLocation>
        <location evidence="1 7">Cell membrane</location>
        <topology evidence="1 7">Multi-pass membrane protein</topology>
    </subcellularLocation>
</comment>
<evidence type="ECO:0000256" key="7">
    <source>
        <dbReference type="RuleBase" id="RU363032"/>
    </source>
</evidence>
<feature type="transmembrane region" description="Helical" evidence="7">
    <location>
        <begin position="187"/>
        <end position="206"/>
    </location>
</feature>
<dbReference type="InterPro" id="IPR035906">
    <property type="entry name" value="MetI-like_sf"/>
</dbReference>
<dbReference type="OrthoDB" id="3543764at2"/>
<feature type="transmembrane region" description="Helical" evidence="7">
    <location>
        <begin position="243"/>
        <end position="267"/>
    </location>
</feature>
<dbReference type="AlphaFoldDB" id="A0A5J6F496"/>
<sequence length="322" mass="34113">MSPAALRRPALKALELVGVLLIASIGVFSLVVLLPGDPAVDILGAGRAPSEYAELRTELGLDQPLATRYLDWLGGVLTGDLGQSVVPPQSDVTDRVLSALPVSLEIAALGLLLALLIAVPLAMWSAYRENSAADRIIGAGTFGVLSVPSFLAGLLLILLLVNSAGWFPRSEWVRLGDGDLAGNLHHAFLPALTVALAELAMFTRVLRGDLIVTLREDYILAARAKGMNPLRILFTDALRPSSFSLVTLLGLSLGRLIGSTVVVEYLFALPGMGTLVVNAAGQGDYPMVQGAVLTIAVIYVVINAAIDFSYGYLDPRTRRVHV</sequence>
<dbReference type="PANTHER" id="PTHR43163:SF3">
    <property type="entry name" value="PEPTIDE ABC TRANSPORTER PERMEASE PROTEIN"/>
    <property type="match status" value="1"/>
</dbReference>
<name>A0A5J6F496_9ACTN</name>
<dbReference type="Gene3D" id="1.10.3720.10">
    <property type="entry name" value="MetI-like"/>
    <property type="match status" value="1"/>
</dbReference>
<reference evidence="9 10" key="1">
    <citation type="submission" date="2017-09" db="EMBL/GenBank/DDBJ databases">
        <authorList>
            <person name="Lee N."/>
            <person name="Cho B.-K."/>
        </authorList>
    </citation>
    <scope>NUCLEOTIDE SEQUENCE [LARGE SCALE GENOMIC DNA]</scope>
    <source>
        <strain evidence="9 10">ATCC 12769</strain>
    </source>
</reference>
<evidence type="ECO:0000256" key="3">
    <source>
        <dbReference type="ARBA" id="ARBA00022475"/>
    </source>
</evidence>
<feature type="transmembrane region" description="Helical" evidence="7">
    <location>
        <begin position="106"/>
        <end position="127"/>
    </location>
</feature>
<dbReference type="Proteomes" id="UP000326178">
    <property type="component" value="Chromosome"/>
</dbReference>
<dbReference type="KEGG" id="snk:CP967_02975"/>
<evidence type="ECO:0000256" key="2">
    <source>
        <dbReference type="ARBA" id="ARBA00022448"/>
    </source>
</evidence>
<dbReference type="CDD" id="cd06261">
    <property type="entry name" value="TM_PBP2"/>
    <property type="match status" value="1"/>
</dbReference>
<proteinExistence type="inferred from homology"/>
<dbReference type="GO" id="GO:0055085">
    <property type="term" value="P:transmembrane transport"/>
    <property type="evidence" value="ECO:0007669"/>
    <property type="project" value="InterPro"/>
</dbReference>
<dbReference type="Pfam" id="PF19300">
    <property type="entry name" value="BPD_transp_1_N"/>
    <property type="match status" value="1"/>
</dbReference>
<evidence type="ECO:0000256" key="6">
    <source>
        <dbReference type="ARBA" id="ARBA00023136"/>
    </source>
</evidence>
<dbReference type="RefSeq" id="WP_150486419.1">
    <property type="nucleotide sequence ID" value="NZ_BMUV01000017.1"/>
</dbReference>
<dbReference type="PROSITE" id="PS50928">
    <property type="entry name" value="ABC_TM1"/>
    <property type="match status" value="1"/>
</dbReference>
<feature type="transmembrane region" description="Helical" evidence="7">
    <location>
        <begin position="139"/>
        <end position="167"/>
    </location>
</feature>
<evidence type="ECO:0000259" key="8">
    <source>
        <dbReference type="PROSITE" id="PS50928"/>
    </source>
</evidence>
<organism evidence="9 10">
    <name type="scientific">Streptomyces nitrosporeus</name>
    <dbReference type="NCBI Taxonomy" id="28894"/>
    <lineage>
        <taxon>Bacteria</taxon>
        <taxon>Bacillati</taxon>
        <taxon>Actinomycetota</taxon>
        <taxon>Actinomycetes</taxon>
        <taxon>Kitasatosporales</taxon>
        <taxon>Streptomycetaceae</taxon>
        <taxon>Streptomyces</taxon>
    </lineage>
</organism>
<evidence type="ECO:0000313" key="9">
    <source>
        <dbReference type="EMBL" id="QEU71061.1"/>
    </source>
</evidence>
<dbReference type="InterPro" id="IPR000515">
    <property type="entry name" value="MetI-like"/>
</dbReference>
<feature type="domain" description="ABC transmembrane type-1" evidence="8">
    <location>
        <begin position="100"/>
        <end position="310"/>
    </location>
</feature>
<evidence type="ECO:0000313" key="10">
    <source>
        <dbReference type="Proteomes" id="UP000326178"/>
    </source>
</evidence>
<keyword evidence="10" id="KW-1185">Reference proteome</keyword>
<dbReference type="InterPro" id="IPR045621">
    <property type="entry name" value="BPD_transp_1_N"/>
</dbReference>
<dbReference type="GO" id="GO:0005886">
    <property type="term" value="C:plasma membrane"/>
    <property type="evidence" value="ECO:0007669"/>
    <property type="project" value="UniProtKB-SubCell"/>
</dbReference>
<feature type="transmembrane region" description="Helical" evidence="7">
    <location>
        <begin position="12"/>
        <end position="34"/>
    </location>
</feature>
<dbReference type="Pfam" id="PF00528">
    <property type="entry name" value="BPD_transp_1"/>
    <property type="match status" value="1"/>
</dbReference>
<evidence type="ECO:0000256" key="5">
    <source>
        <dbReference type="ARBA" id="ARBA00022989"/>
    </source>
</evidence>
<protein>
    <submittedName>
        <fullName evidence="9">ABC transporter permease</fullName>
    </submittedName>
</protein>
<evidence type="ECO:0000256" key="1">
    <source>
        <dbReference type="ARBA" id="ARBA00004651"/>
    </source>
</evidence>
<comment type="similarity">
    <text evidence="7">Belongs to the binding-protein-dependent transport system permease family.</text>
</comment>
<dbReference type="SUPFAM" id="SSF161098">
    <property type="entry name" value="MetI-like"/>
    <property type="match status" value="1"/>
</dbReference>
<keyword evidence="2 7" id="KW-0813">Transport</keyword>
<dbReference type="PANTHER" id="PTHR43163">
    <property type="entry name" value="DIPEPTIDE TRANSPORT SYSTEM PERMEASE PROTEIN DPPB-RELATED"/>
    <property type="match status" value="1"/>
</dbReference>